<dbReference type="EMBL" id="JABFJV010000578">
    <property type="protein sequence ID" value="NOK39760.1"/>
    <property type="molecule type" value="Genomic_DNA"/>
</dbReference>
<dbReference type="PROSITE" id="PS51257">
    <property type="entry name" value="PROKAR_LIPOPROTEIN"/>
    <property type="match status" value="1"/>
</dbReference>
<proteinExistence type="predicted"/>
<keyword evidence="1" id="KW-0732">Signal</keyword>
<feature type="signal peptide" evidence="1">
    <location>
        <begin position="1"/>
        <end position="24"/>
    </location>
</feature>
<comment type="caution">
    <text evidence="2">The sequence shown here is derived from an EMBL/GenBank/DDBJ whole genome shotgun (WGS) entry which is preliminary data.</text>
</comment>
<accession>A0A7Y4KTQ1</accession>
<feature type="chain" id="PRO_5031106028" description="Lipoprotein" evidence="1">
    <location>
        <begin position="25"/>
        <end position="346"/>
    </location>
</feature>
<sequence length="346" mass="36768">MMRRLGTALLAVSMLAGCGPGTQAETPPESAPTTPAVEQQQAPILTQTNVDVAAECYGIIDFANTASYSILDRYLPSNVVTNIVNRRATAPFTSLADLSTVPLVGPARLKQLEGGARTLDYIDADCVGILDGIAISHDDQTAIVALVNSIDDSELHDVLPDAWNGAVNLLNARPFTTAQQISDTAGIGDVSFRNIRNSATLSRPLEALFAAVNAIPSNGSYGATTLRHFDWWNIASAGHAYRDDKTCFGLEPSSVPSGAAIRPNLANAAEVRAAVENAVAYVNGNALIPASVRTAGFANLDSLIAGRSFKGCIITYENDPWSRNNVHIYVDTVTGFSVMTETWWAE</sequence>
<reference evidence="2 3" key="1">
    <citation type="submission" date="2020-05" db="EMBL/GenBank/DDBJ databases">
        <authorList>
            <person name="Whitworth D."/>
        </authorList>
    </citation>
    <scope>NUCLEOTIDE SEQUENCE [LARGE SCALE GENOMIC DNA]</scope>
    <source>
        <strain evidence="2 3">AB043B</strain>
    </source>
</reference>
<dbReference type="AlphaFoldDB" id="A0A7Y4KTQ1"/>
<name>A0A7Y4KTQ1_9BACT</name>
<gene>
    <name evidence="2" type="ORF">HMI49_42020</name>
</gene>
<organism evidence="2 3">
    <name type="scientific">Corallococcus exercitus</name>
    <dbReference type="NCBI Taxonomy" id="2316736"/>
    <lineage>
        <taxon>Bacteria</taxon>
        <taxon>Pseudomonadati</taxon>
        <taxon>Myxococcota</taxon>
        <taxon>Myxococcia</taxon>
        <taxon>Myxococcales</taxon>
        <taxon>Cystobacterineae</taxon>
        <taxon>Myxococcaceae</taxon>
        <taxon>Corallococcus</taxon>
    </lineage>
</organism>
<protein>
    <recommendedName>
        <fullName evidence="4">Lipoprotein</fullName>
    </recommendedName>
</protein>
<evidence type="ECO:0000313" key="3">
    <source>
        <dbReference type="Proteomes" id="UP000563426"/>
    </source>
</evidence>
<evidence type="ECO:0008006" key="4">
    <source>
        <dbReference type="Google" id="ProtNLM"/>
    </source>
</evidence>
<evidence type="ECO:0000313" key="2">
    <source>
        <dbReference type="EMBL" id="NOK39760.1"/>
    </source>
</evidence>
<keyword evidence="3" id="KW-1185">Reference proteome</keyword>
<dbReference type="Proteomes" id="UP000563426">
    <property type="component" value="Unassembled WGS sequence"/>
</dbReference>
<evidence type="ECO:0000256" key="1">
    <source>
        <dbReference type="SAM" id="SignalP"/>
    </source>
</evidence>